<feature type="binding site" evidence="8">
    <location>
        <begin position="7"/>
        <end position="15"/>
    </location>
    <ligand>
        <name>ATP</name>
        <dbReference type="ChEBI" id="CHEBI:30616"/>
    </ligand>
</feature>
<name>A0A179S4J1_9HYPH</name>
<evidence type="ECO:0000256" key="6">
    <source>
        <dbReference type="ARBA" id="ARBA00047615"/>
    </source>
</evidence>
<accession>A0A179S4J1</accession>
<sequence>MVIAIDGPAASGKGTLAKRLAAHYRLPHLDTGLLYRAVALALLDAGLDLADRAAAAAAARALSPEFLGDARLRGSAMGEAASIVSAQPEVRAALLDWQRRFAGSAAGAVLDGRDIGTVVCPDAAVKLFVTASAEERARRRHRELDGRGEPVAYEAVLSDILRRDARDADRSAAPLRVAEDAVVIDTTELDADAAFRAATGVVDGRGGPQG</sequence>
<dbReference type="CDD" id="cd02020">
    <property type="entry name" value="CMPK"/>
    <property type="match status" value="1"/>
</dbReference>
<evidence type="ECO:0000259" key="9">
    <source>
        <dbReference type="Pfam" id="PF02224"/>
    </source>
</evidence>
<dbReference type="NCBIfam" id="TIGR00017">
    <property type="entry name" value="cmk"/>
    <property type="match status" value="1"/>
</dbReference>
<dbReference type="InterPro" id="IPR011994">
    <property type="entry name" value="Cytidylate_kinase_dom"/>
</dbReference>
<keyword evidence="4 8" id="KW-0418">Kinase</keyword>
<keyword evidence="8" id="KW-0963">Cytoplasm</keyword>
<feature type="domain" description="Cytidylate kinase" evidence="9">
    <location>
        <begin position="3"/>
        <end position="191"/>
    </location>
</feature>
<proteinExistence type="inferred from homology"/>
<dbReference type="Proteomes" id="UP000078316">
    <property type="component" value="Unassembled WGS sequence"/>
</dbReference>
<reference evidence="10 11" key="1">
    <citation type="submission" date="2016-04" db="EMBL/GenBank/DDBJ databases">
        <authorList>
            <person name="Evans L.H."/>
            <person name="Alamgir A."/>
            <person name="Owens N."/>
            <person name="Weber N.D."/>
            <person name="Virtaneva K."/>
            <person name="Barbian K."/>
            <person name="Babar A."/>
            <person name="Rosenke K."/>
        </authorList>
    </citation>
    <scope>NUCLEOTIDE SEQUENCE [LARGE SCALE GENOMIC DNA]</scope>
    <source>
        <strain evidence="10 11">PMB02</strain>
    </source>
</reference>
<protein>
    <recommendedName>
        <fullName evidence="8">Cytidylate kinase</fullName>
        <shortName evidence="8">CK</shortName>
        <ecNumber evidence="8">2.7.4.25</ecNumber>
    </recommendedName>
    <alternativeName>
        <fullName evidence="8">Cytidine monophosphate kinase</fullName>
        <shortName evidence="8">CMP kinase</shortName>
    </alternativeName>
</protein>
<dbReference type="GO" id="GO:0005524">
    <property type="term" value="F:ATP binding"/>
    <property type="evidence" value="ECO:0007669"/>
    <property type="project" value="UniProtKB-UniRule"/>
</dbReference>
<keyword evidence="3 8" id="KW-0547">Nucleotide-binding</keyword>
<dbReference type="AlphaFoldDB" id="A0A179S4J1"/>
<evidence type="ECO:0000256" key="1">
    <source>
        <dbReference type="ARBA" id="ARBA00009427"/>
    </source>
</evidence>
<dbReference type="InterPro" id="IPR003136">
    <property type="entry name" value="Cytidylate_kin"/>
</dbReference>
<dbReference type="Pfam" id="PF02224">
    <property type="entry name" value="Cytidylate_kin"/>
    <property type="match status" value="1"/>
</dbReference>
<dbReference type="InterPro" id="IPR027417">
    <property type="entry name" value="P-loop_NTPase"/>
</dbReference>
<dbReference type="GO" id="GO:0005737">
    <property type="term" value="C:cytoplasm"/>
    <property type="evidence" value="ECO:0007669"/>
    <property type="project" value="UniProtKB-SubCell"/>
</dbReference>
<dbReference type="GO" id="GO:0036431">
    <property type="term" value="F:dCMP kinase activity"/>
    <property type="evidence" value="ECO:0007669"/>
    <property type="project" value="InterPro"/>
</dbReference>
<evidence type="ECO:0000256" key="3">
    <source>
        <dbReference type="ARBA" id="ARBA00022741"/>
    </source>
</evidence>
<gene>
    <name evidence="8" type="primary">cmk</name>
    <name evidence="10" type="ORF">A5481_21015</name>
</gene>
<organism evidence="10 11">
    <name type="scientific">Methylobacterium platani</name>
    <dbReference type="NCBI Taxonomy" id="427683"/>
    <lineage>
        <taxon>Bacteria</taxon>
        <taxon>Pseudomonadati</taxon>
        <taxon>Pseudomonadota</taxon>
        <taxon>Alphaproteobacteria</taxon>
        <taxon>Hyphomicrobiales</taxon>
        <taxon>Methylobacteriaceae</taxon>
        <taxon>Methylobacterium</taxon>
    </lineage>
</organism>
<keyword evidence="2 8" id="KW-0808">Transferase</keyword>
<comment type="subcellular location">
    <subcellularLocation>
        <location evidence="8">Cytoplasm</location>
    </subcellularLocation>
</comment>
<dbReference type="RefSeq" id="WP_048435694.1">
    <property type="nucleotide sequence ID" value="NZ_LWHQ01000042.1"/>
</dbReference>
<dbReference type="Gene3D" id="3.40.50.300">
    <property type="entry name" value="P-loop containing nucleotide triphosphate hydrolases"/>
    <property type="match status" value="1"/>
</dbReference>
<keyword evidence="5 8" id="KW-0067">ATP-binding</keyword>
<evidence type="ECO:0000313" key="10">
    <source>
        <dbReference type="EMBL" id="OAS21500.1"/>
    </source>
</evidence>
<evidence type="ECO:0000313" key="11">
    <source>
        <dbReference type="Proteomes" id="UP000078316"/>
    </source>
</evidence>
<dbReference type="GO" id="GO:0036430">
    <property type="term" value="F:CMP kinase activity"/>
    <property type="evidence" value="ECO:0007669"/>
    <property type="project" value="RHEA"/>
</dbReference>
<comment type="caution">
    <text evidence="10">The sequence shown here is derived from an EMBL/GenBank/DDBJ whole genome shotgun (WGS) entry which is preliminary data.</text>
</comment>
<evidence type="ECO:0000256" key="4">
    <source>
        <dbReference type="ARBA" id="ARBA00022777"/>
    </source>
</evidence>
<evidence type="ECO:0000256" key="8">
    <source>
        <dbReference type="HAMAP-Rule" id="MF_00238"/>
    </source>
</evidence>
<dbReference type="EC" id="2.7.4.25" evidence="8"/>
<comment type="catalytic activity">
    <reaction evidence="6 8">
        <text>dCMP + ATP = dCDP + ADP</text>
        <dbReference type="Rhea" id="RHEA:25094"/>
        <dbReference type="ChEBI" id="CHEBI:30616"/>
        <dbReference type="ChEBI" id="CHEBI:57566"/>
        <dbReference type="ChEBI" id="CHEBI:58593"/>
        <dbReference type="ChEBI" id="CHEBI:456216"/>
        <dbReference type="EC" id="2.7.4.25"/>
    </reaction>
</comment>
<dbReference type="STRING" id="427683.A5481_21015"/>
<evidence type="ECO:0000256" key="5">
    <source>
        <dbReference type="ARBA" id="ARBA00022840"/>
    </source>
</evidence>
<dbReference type="GO" id="GO:0006220">
    <property type="term" value="P:pyrimidine nucleotide metabolic process"/>
    <property type="evidence" value="ECO:0007669"/>
    <property type="project" value="UniProtKB-UniRule"/>
</dbReference>
<evidence type="ECO:0000256" key="7">
    <source>
        <dbReference type="ARBA" id="ARBA00048478"/>
    </source>
</evidence>
<dbReference type="EMBL" id="LWHQ01000042">
    <property type="protein sequence ID" value="OAS21500.1"/>
    <property type="molecule type" value="Genomic_DNA"/>
</dbReference>
<dbReference type="HAMAP" id="MF_00238">
    <property type="entry name" value="Cytidyl_kinase_type1"/>
    <property type="match status" value="1"/>
</dbReference>
<dbReference type="OrthoDB" id="9807434at2"/>
<comment type="similarity">
    <text evidence="1 8">Belongs to the cytidylate kinase family. Type 1 subfamily.</text>
</comment>
<dbReference type="SUPFAM" id="SSF52540">
    <property type="entry name" value="P-loop containing nucleoside triphosphate hydrolases"/>
    <property type="match status" value="1"/>
</dbReference>
<comment type="catalytic activity">
    <reaction evidence="7 8">
        <text>CMP + ATP = CDP + ADP</text>
        <dbReference type="Rhea" id="RHEA:11600"/>
        <dbReference type="ChEBI" id="CHEBI:30616"/>
        <dbReference type="ChEBI" id="CHEBI:58069"/>
        <dbReference type="ChEBI" id="CHEBI:60377"/>
        <dbReference type="ChEBI" id="CHEBI:456216"/>
        <dbReference type="EC" id="2.7.4.25"/>
    </reaction>
</comment>
<evidence type="ECO:0000256" key="2">
    <source>
        <dbReference type="ARBA" id="ARBA00022679"/>
    </source>
</evidence>